<name>A0ABT8U7X9_9FLAO</name>
<evidence type="ECO:0000256" key="1">
    <source>
        <dbReference type="SAM" id="Phobius"/>
    </source>
</evidence>
<accession>A0ABT8U7X9</accession>
<evidence type="ECO:0000313" key="2">
    <source>
        <dbReference type="EMBL" id="MDO3427184.1"/>
    </source>
</evidence>
<sequence>MEWENEPLKPLSFDKDQEEVLKPLNFDEEDALKPLSLDHNKEAVNDRFVPIAKGNVSEIKNKDSNFVFFFGTASSGKSVILATMLYYLRSKAGVIRPKIGTPNTAEAESLLYDFFENISKGILPAGTVKDQVTRLDLVFEPNNKSKKINPINLTFLETSGENHNEIKRGGSYHSSIETYLSANLPLTFIIVTSYESAHKDDILINTFLNKLEKYEKKLKSVNIILVISKWDKSGRANVEASAELDDFIQERLPMTSTAMDTYGLAKTFYTVGELNEETNQITILNLDRAQKLSEWLYESIVGYPLSYEGTFWERIKFSLTN</sequence>
<dbReference type="SUPFAM" id="SSF52540">
    <property type="entry name" value="P-loop containing nucleoside triphosphate hydrolases"/>
    <property type="match status" value="1"/>
</dbReference>
<comment type="caution">
    <text evidence="2">The sequence shown here is derived from an EMBL/GenBank/DDBJ whole genome shotgun (WGS) entry which is preliminary data.</text>
</comment>
<dbReference type="InterPro" id="IPR027417">
    <property type="entry name" value="P-loop_NTPase"/>
</dbReference>
<keyword evidence="1" id="KW-0812">Transmembrane</keyword>
<keyword evidence="3" id="KW-1185">Reference proteome</keyword>
<proteinExistence type="predicted"/>
<evidence type="ECO:0000313" key="3">
    <source>
        <dbReference type="Proteomes" id="UP001168128"/>
    </source>
</evidence>
<keyword evidence="1" id="KW-0472">Membrane</keyword>
<dbReference type="RefSeq" id="WP_302718412.1">
    <property type="nucleotide sequence ID" value="NZ_JAULSJ010000052.1"/>
</dbReference>
<feature type="transmembrane region" description="Helical" evidence="1">
    <location>
        <begin position="66"/>
        <end position="88"/>
    </location>
</feature>
<reference evidence="2" key="1">
    <citation type="submission" date="2023-07" db="EMBL/GenBank/DDBJ databases">
        <title>AMR profile of multidrug- resistance Chryseobacterium gambrini related strain.</title>
        <authorList>
            <person name="Kirdat K."/>
            <person name="Bhatt A."/>
            <person name="Kuyare S."/>
            <person name="Yadav A."/>
        </authorList>
    </citation>
    <scope>NUCLEOTIDE SEQUENCE</scope>
    <source>
        <strain evidence="2">APV-1</strain>
    </source>
</reference>
<evidence type="ECO:0008006" key="4">
    <source>
        <dbReference type="Google" id="ProtNLM"/>
    </source>
</evidence>
<keyword evidence="1" id="KW-1133">Transmembrane helix</keyword>
<organism evidence="2 3">
    <name type="scientific">Chryseobacterium urinae</name>
    <dbReference type="NCBI Taxonomy" id="3058400"/>
    <lineage>
        <taxon>Bacteria</taxon>
        <taxon>Pseudomonadati</taxon>
        <taxon>Bacteroidota</taxon>
        <taxon>Flavobacteriia</taxon>
        <taxon>Flavobacteriales</taxon>
        <taxon>Weeksellaceae</taxon>
        <taxon>Chryseobacterium group</taxon>
        <taxon>Chryseobacterium</taxon>
    </lineage>
</organism>
<gene>
    <name evidence="2" type="ORF">QWT87_20090</name>
</gene>
<dbReference type="Proteomes" id="UP001168128">
    <property type="component" value="Unassembled WGS sequence"/>
</dbReference>
<dbReference type="EMBL" id="JAULSJ010000052">
    <property type="protein sequence ID" value="MDO3427184.1"/>
    <property type="molecule type" value="Genomic_DNA"/>
</dbReference>
<protein>
    <recommendedName>
        <fullName evidence="4">ATP-binding protein</fullName>
    </recommendedName>
</protein>